<evidence type="ECO:0000256" key="6">
    <source>
        <dbReference type="ARBA" id="ARBA00023136"/>
    </source>
</evidence>
<dbReference type="RefSeq" id="WP_170221816.1">
    <property type="nucleotide sequence ID" value="NZ_BAABCI010000011.1"/>
</dbReference>
<dbReference type="SMART" id="SM00382">
    <property type="entry name" value="AAA"/>
    <property type="match status" value="1"/>
</dbReference>
<feature type="domain" description="ABC transmembrane type-1" evidence="9">
    <location>
        <begin position="21"/>
        <end position="300"/>
    </location>
</feature>
<evidence type="ECO:0000256" key="5">
    <source>
        <dbReference type="ARBA" id="ARBA00022989"/>
    </source>
</evidence>
<dbReference type="Gene3D" id="1.20.1560.10">
    <property type="entry name" value="ABC transporter type 1, transmembrane domain"/>
    <property type="match status" value="1"/>
</dbReference>
<dbReference type="PANTHER" id="PTHR43394">
    <property type="entry name" value="ATP-DEPENDENT PERMEASE MDL1, MITOCHONDRIAL"/>
    <property type="match status" value="1"/>
</dbReference>
<evidence type="ECO:0000256" key="4">
    <source>
        <dbReference type="ARBA" id="ARBA00022840"/>
    </source>
</evidence>
<keyword evidence="11" id="KW-1185">Reference proteome</keyword>
<dbReference type="GO" id="GO:0015421">
    <property type="term" value="F:ABC-type oligopeptide transporter activity"/>
    <property type="evidence" value="ECO:0007669"/>
    <property type="project" value="TreeGrafter"/>
</dbReference>
<dbReference type="SUPFAM" id="SSF90123">
    <property type="entry name" value="ABC transporter transmembrane region"/>
    <property type="match status" value="1"/>
</dbReference>
<dbReference type="InterPro" id="IPR003593">
    <property type="entry name" value="AAA+_ATPase"/>
</dbReference>
<evidence type="ECO:0000259" key="8">
    <source>
        <dbReference type="PROSITE" id="PS50893"/>
    </source>
</evidence>
<proteinExistence type="predicted"/>
<dbReference type="AlphaFoldDB" id="A0A542EGM3"/>
<keyword evidence="5 7" id="KW-1133">Transmembrane helix</keyword>
<keyword evidence="6 7" id="KW-0472">Membrane</keyword>
<dbReference type="PROSITE" id="PS50893">
    <property type="entry name" value="ABC_TRANSPORTER_2"/>
    <property type="match status" value="1"/>
</dbReference>
<accession>A0A542EGM3</accession>
<dbReference type="PROSITE" id="PS00211">
    <property type="entry name" value="ABC_TRANSPORTER_1"/>
    <property type="match status" value="1"/>
</dbReference>
<evidence type="ECO:0000256" key="7">
    <source>
        <dbReference type="SAM" id="Phobius"/>
    </source>
</evidence>
<dbReference type="InterPro" id="IPR003439">
    <property type="entry name" value="ABC_transporter-like_ATP-bd"/>
</dbReference>
<dbReference type="Pfam" id="PF00664">
    <property type="entry name" value="ABC_membrane"/>
    <property type="match status" value="1"/>
</dbReference>
<dbReference type="Gene3D" id="3.40.50.300">
    <property type="entry name" value="P-loop containing nucleotide triphosphate hydrolases"/>
    <property type="match status" value="1"/>
</dbReference>
<organism evidence="10 11">
    <name type="scientific">Yimella lutea</name>
    <dbReference type="NCBI Taxonomy" id="587872"/>
    <lineage>
        <taxon>Bacteria</taxon>
        <taxon>Bacillati</taxon>
        <taxon>Actinomycetota</taxon>
        <taxon>Actinomycetes</taxon>
        <taxon>Micrococcales</taxon>
        <taxon>Dermacoccaceae</taxon>
        <taxon>Yimella</taxon>
    </lineage>
</organism>
<feature type="transmembrane region" description="Helical" evidence="7">
    <location>
        <begin position="155"/>
        <end position="176"/>
    </location>
</feature>
<dbReference type="PROSITE" id="PS50929">
    <property type="entry name" value="ABC_TM1F"/>
    <property type="match status" value="1"/>
</dbReference>
<feature type="domain" description="ABC transporter" evidence="8">
    <location>
        <begin position="336"/>
        <end position="563"/>
    </location>
</feature>
<dbReference type="InterPro" id="IPR039421">
    <property type="entry name" value="Type_1_exporter"/>
</dbReference>
<comment type="caution">
    <text evidence="10">The sequence shown here is derived from an EMBL/GenBank/DDBJ whole genome shotgun (WGS) entry which is preliminary data.</text>
</comment>
<comment type="subcellular location">
    <subcellularLocation>
        <location evidence="1">Cell membrane</location>
        <topology evidence="1">Multi-pass membrane protein</topology>
    </subcellularLocation>
</comment>
<dbReference type="InterPro" id="IPR027417">
    <property type="entry name" value="P-loop_NTPase"/>
</dbReference>
<evidence type="ECO:0000256" key="2">
    <source>
        <dbReference type="ARBA" id="ARBA00022692"/>
    </source>
</evidence>
<evidence type="ECO:0000313" key="10">
    <source>
        <dbReference type="EMBL" id="TQJ14478.1"/>
    </source>
</evidence>
<sequence>MTSPTVALVRAEFGRGRARLAGAATLALTGAACAVAAPLLVAGAIGELAGGRSAWADLIIVAFVSVVGAVAGAGSSFLVTSVGELAVAGTRMELVRRALTTDLTTLRTAGTGEITSRIVGDAGQMRTYTDVLASGLPVSALSACAFTAVMIWLDWVLFVVVVSTFLVASLSMRTFLRSTRRAGLRQQAALGQVTQQFQSVMASVTTVKAFGAESTMLERIRSDVEEVAASGVRGALSQSCITPLAGVAQQVAVVGVLAVGGLRVSSGALSLAHFVAFLMYLFQLVGPLVTIAQSLGRIQLAHSAIERMDEVLRFPPEASGVAPASRAEPSDDEPALSFQDVRVQVNEHHVLRGVTLQVPRTGMVALVGPSGAGKTSILNVIEGFLPLTSGRITIHGHPIEAWSVAERRARVSLVEQRPTLLNVALRQNLTLGATTWGGGDESVWCALEKVNLREKVESLPHGLDTVVDEATGLSGGEMQRLAIARALLRDADIVLFDEPTSALDEENENATTRALQSLAAVKAVVVVAHRPSLIRNACTVYSVDRGRVVTRYDAGDGREKGCIRNP</sequence>
<evidence type="ECO:0000259" key="9">
    <source>
        <dbReference type="PROSITE" id="PS50929"/>
    </source>
</evidence>
<evidence type="ECO:0000313" key="11">
    <source>
        <dbReference type="Proteomes" id="UP000320806"/>
    </source>
</evidence>
<dbReference type="GO" id="GO:0005524">
    <property type="term" value="F:ATP binding"/>
    <property type="evidence" value="ECO:0007669"/>
    <property type="project" value="UniProtKB-KW"/>
</dbReference>
<feature type="transmembrane region" description="Helical" evidence="7">
    <location>
        <begin position="58"/>
        <end position="87"/>
    </location>
</feature>
<keyword evidence="2 7" id="KW-0812">Transmembrane</keyword>
<evidence type="ECO:0000256" key="1">
    <source>
        <dbReference type="ARBA" id="ARBA00004651"/>
    </source>
</evidence>
<dbReference type="Pfam" id="PF00005">
    <property type="entry name" value="ABC_tran"/>
    <property type="match status" value="1"/>
</dbReference>
<dbReference type="InterPro" id="IPR017871">
    <property type="entry name" value="ABC_transporter-like_CS"/>
</dbReference>
<dbReference type="PANTHER" id="PTHR43394:SF1">
    <property type="entry name" value="ATP-BINDING CASSETTE SUB-FAMILY B MEMBER 10, MITOCHONDRIAL"/>
    <property type="match status" value="1"/>
</dbReference>
<reference evidence="10 11" key="1">
    <citation type="submission" date="2019-06" db="EMBL/GenBank/DDBJ databases">
        <title>Sequencing the genomes of 1000 actinobacteria strains.</title>
        <authorList>
            <person name="Klenk H.-P."/>
        </authorList>
    </citation>
    <scope>NUCLEOTIDE SEQUENCE [LARGE SCALE GENOMIC DNA]</scope>
    <source>
        <strain evidence="10 11">DSM 19828</strain>
    </source>
</reference>
<gene>
    <name evidence="10" type="ORF">FB459_1942</name>
</gene>
<dbReference type="GO" id="GO:0016887">
    <property type="term" value="F:ATP hydrolysis activity"/>
    <property type="evidence" value="ECO:0007669"/>
    <property type="project" value="InterPro"/>
</dbReference>
<feature type="transmembrane region" description="Helical" evidence="7">
    <location>
        <begin position="131"/>
        <end position="149"/>
    </location>
</feature>
<feature type="transmembrane region" description="Helical" evidence="7">
    <location>
        <begin position="20"/>
        <end position="46"/>
    </location>
</feature>
<name>A0A542EGM3_9MICO</name>
<feature type="transmembrane region" description="Helical" evidence="7">
    <location>
        <begin position="271"/>
        <end position="292"/>
    </location>
</feature>
<dbReference type="Proteomes" id="UP000320806">
    <property type="component" value="Unassembled WGS sequence"/>
</dbReference>
<keyword evidence="4 10" id="KW-0067">ATP-binding</keyword>
<protein>
    <submittedName>
        <fullName evidence="10">ATP-binding cassette subfamily B protein</fullName>
    </submittedName>
</protein>
<keyword evidence="3" id="KW-0547">Nucleotide-binding</keyword>
<dbReference type="GO" id="GO:0005886">
    <property type="term" value="C:plasma membrane"/>
    <property type="evidence" value="ECO:0007669"/>
    <property type="project" value="UniProtKB-SubCell"/>
</dbReference>
<dbReference type="InterPro" id="IPR011527">
    <property type="entry name" value="ABC1_TM_dom"/>
</dbReference>
<dbReference type="SUPFAM" id="SSF52540">
    <property type="entry name" value="P-loop containing nucleoside triphosphate hydrolases"/>
    <property type="match status" value="1"/>
</dbReference>
<evidence type="ECO:0000256" key="3">
    <source>
        <dbReference type="ARBA" id="ARBA00022741"/>
    </source>
</evidence>
<dbReference type="EMBL" id="VFMO01000001">
    <property type="protein sequence ID" value="TQJ14478.1"/>
    <property type="molecule type" value="Genomic_DNA"/>
</dbReference>
<dbReference type="InterPro" id="IPR036640">
    <property type="entry name" value="ABC1_TM_sf"/>
</dbReference>